<dbReference type="InterPro" id="IPR050815">
    <property type="entry name" value="TF_fung"/>
</dbReference>
<dbReference type="PANTHER" id="PTHR47338">
    <property type="entry name" value="ZN(II)2CYS6 TRANSCRIPTION FACTOR (EUROFUNG)-RELATED"/>
    <property type="match status" value="1"/>
</dbReference>
<keyword evidence="5" id="KW-0539">Nucleus</keyword>
<dbReference type="GO" id="GO:0008270">
    <property type="term" value="F:zinc ion binding"/>
    <property type="evidence" value="ECO:0007669"/>
    <property type="project" value="InterPro"/>
</dbReference>
<feature type="region of interest" description="Disordered" evidence="6">
    <location>
        <begin position="510"/>
        <end position="540"/>
    </location>
</feature>
<dbReference type="PANTHER" id="PTHR47338:SF5">
    <property type="entry name" value="ZN(II)2CYS6 TRANSCRIPTION FACTOR (EUROFUNG)"/>
    <property type="match status" value="1"/>
</dbReference>
<name>A0A072PS03_9EURO</name>
<keyword evidence="4" id="KW-0804">Transcription</keyword>
<dbReference type="EMBL" id="AMGV01000001">
    <property type="protein sequence ID" value="KEF62552.1"/>
    <property type="molecule type" value="Genomic_DNA"/>
</dbReference>
<sequence>MSPPDRFPLSSAKWQYDNQIRSSTPPTLGSEGVGSAMSYVPDDPASMDDGVSSNLAVELVNLFFEKIQPWLPLLHRPRFQKKYSAKLLAKGNVMKGLTSGESLLMYGMFALSARFSDHSRFEGIPDSDKGNVFAERATDIYIQSHLVQQPLLLQLQGYLVLAYNQHASGPTTLGRVLVGQCLQVAYALGLHDIDHPVRARHRPAVDHVDREEMRRAWWLLWELDTFASCASGKPFLIDRRRMSVMLPISDEAWFAEREVHSAELILGPGQSWKCLENSPNQDERAWCLATVHLMASNLDRLQQPKALAMDEKLAMQNEIACFKLALPLSANLDSEALKLTPTTISRHNWVIAIHLILMTTSFMVDGVAAFEHGQRGDPKTAMAVAVRKRAITLGGIIRLWDPSCIVLALPFLMCGMIPALAMHEDTDSIQPLISSTNDMAVLVLKRFRSKWKLAAIMLEVAQLRKNPDVVNIAKGQLYQRYTIFFRRPRTEKGILKTSSIEAQTQWPEQTGNNLNASHQAHSQPARDSLGSNPDDIPSSTLRPDALGLDWAGWPNLAVDPLGFPAIQPDLYDLGFDFEPPDQTQNLDSSNLMQV</sequence>
<evidence type="ECO:0000259" key="7">
    <source>
        <dbReference type="SMART" id="SM00906"/>
    </source>
</evidence>
<dbReference type="AlphaFoldDB" id="A0A072PS03"/>
<gene>
    <name evidence="8" type="ORF">A1O9_00525</name>
</gene>
<evidence type="ECO:0000256" key="3">
    <source>
        <dbReference type="ARBA" id="ARBA00023015"/>
    </source>
</evidence>
<keyword evidence="3" id="KW-0805">Transcription regulation</keyword>
<dbReference type="Pfam" id="PF04082">
    <property type="entry name" value="Fungal_trans"/>
    <property type="match status" value="1"/>
</dbReference>
<evidence type="ECO:0000256" key="5">
    <source>
        <dbReference type="ARBA" id="ARBA00023242"/>
    </source>
</evidence>
<evidence type="ECO:0000256" key="4">
    <source>
        <dbReference type="ARBA" id="ARBA00023163"/>
    </source>
</evidence>
<feature type="compositionally biased region" description="Polar residues" evidence="6">
    <location>
        <begin position="510"/>
        <end position="522"/>
    </location>
</feature>
<dbReference type="GeneID" id="25275476"/>
<comment type="caution">
    <text evidence="8">The sequence shown here is derived from an EMBL/GenBank/DDBJ whole genome shotgun (WGS) entry which is preliminary data.</text>
</comment>
<dbReference type="VEuPathDB" id="FungiDB:A1O9_00525"/>
<proteinExistence type="predicted"/>
<feature type="domain" description="Xylanolytic transcriptional activator regulatory" evidence="7">
    <location>
        <begin position="174"/>
        <end position="253"/>
    </location>
</feature>
<keyword evidence="2" id="KW-0479">Metal-binding</keyword>
<dbReference type="HOGENOM" id="CLU_011017_2_0_1"/>
<dbReference type="GO" id="GO:0005634">
    <property type="term" value="C:nucleus"/>
    <property type="evidence" value="ECO:0007669"/>
    <property type="project" value="UniProtKB-SubCell"/>
</dbReference>
<dbReference type="GO" id="GO:0003677">
    <property type="term" value="F:DNA binding"/>
    <property type="evidence" value="ECO:0007669"/>
    <property type="project" value="InterPro"/>
</dbReference>
<evidence type="ECO:0000256" key="2">
    <source>
        <dbReference type="ARBA" id="ARBA00022723"/>
    </source>
</evidence>
<feature type="compositionally biased region" description="Polar residues" evidence="6">
    <location>
        <begin position="581"/>
        <end position="594"/>
    </location>
</feature>
<dbReference type="OrthoDB" id="3862662at2759"/>
<dbReference type="RefSeq" id="XP_013265142.1">
    <property type="nucleotide sequence ID" value="XM_013409688.1"/>
</dbReference>
<dbReference type="CDD" id="cd12148">
    <property type="entry name" value="fungal_TF_MHR"/>
    <property type="match status" value="1"/>
</dbReference>
<reference evidence="8 9" key="1">
    <citation type="submission" date="2013-03" db="EMBL/GenBank/DDBJ databases">
        <title>The Genome Sequence of Exophiala aquamarina CBS 119918.</title>
        <authorList>
            <consortium name="The Broad Institute Genomics Platform"/>
            <person name="Cuomo C."/>
            <person name="de Hoog S."/>
            <person name="Gorbushina A."/>
            <person name="Walker B."/>
            <person name="Young S.K."/>
            <person name="Zeng Q."/>
            <person name="Gargeya S."/>
            <person name="Fitzgerald M."/>
            <person name="Haas B."/>
            <person name="Abouelleil A."/>
            <person name="Allen A.W."/>
            <person name="Alvarado L."/>
            <person name="Arachchi H.M."/>
            <person name="Berlin A.M."/>
            <person name="Chapman S.B."/>
            <person name="Gainer-Dewar J."/>
            <person name="Goldberg J."/>
            <person name="Griggs A."/>
            <person name="Gujja S."/>
            <person name="Hansen M."/>
            <person name="Howarth C."/>
            <person name="Imamovic A."/>
            <person name="Ireland A."/>
            <person name="Larimer J."/>
            <person name="McCowan C."/>
            <person name="Murphy C."/>
            <person name="Pearson M."/>
            <person name="Poon T.W."/>
            <person name="Priest M."/>
            <person name="Roberts A."/>
            <person name="Saif S."/>
            <person name="Shea T."/>
            <person name="Sisk P."/>
            <person name="Sykes S."/>
            <person name="Wortman J."/>
            <person name="Nusbaum C."/>
            <person name="Birren B."/>
        </authorList>
    </citation>
    <scope>NUCLEOTIDE SEQUENCE [LARGE SCALE GENOMIC DNA]</scope>
    <source>
        <strain evidence="8 9">CBS 119918</strain>
    </source>
</reference>
<comment type="subcellular location">
    <subcellularLocation>
        <location evidence="1">Nucleus</location>
    </subcellularLocation>
</comment>
<protein>
    <recommendedName>
        <fullName evidence="7">Xylanolytic transcriptional activator regulatory domain-containing protein</fullName>
    </recommendedName>
</protein>
<dbReference type="Proteomes" id="UP000027920">
    <property type="component" value="Unassembled WGS sequence"/>
</dbReference>
<dbReference type="InterPro" id="IPR007219">
    <property type="entry name" value="XnlR_reg_dom"/>
</dbReference>
<keyword evidence="9" id="KW-1185">Reference proteome</keyword>
<dbReference type="STRING" id="1182545.A0A072PS03"/>
<dbReference type="SMART" id="SM00906">
    <property type="entry name" value="Fungal_trans"/>
    <property type="match status" value="1"/>
</dbReference>
<accession>A0A072PS03</accession>
<dbReference type="GO" id="GO:0000981">
    <property type="term" value="F:DNA-binding transcription factor activity, RNA polymerase II-specific"/>
    <property type="evidence" value="ECO:0007669"/>
    <property type="project" value="InterPro"/>
</dbReference>
<evidence type="ECO:0000256" key="6">
    <source>
        <dbReference type="SAM" id="MobiDB-lite"/>
    </source>
</evidence>
<feature type="region of interest" description="Disordered" evidence="6">
    <location>
        <begin position="574"/>
        <end position="594"/>
    </location>
</feature>
<dbReference type="GO" id="GO:0006351">
    <property type="term" value="P:DNA-templated transcription"/>
    <property type="evidence" value="ECO:0007669"/>
    <property type="project" value="InterPro"/>
</dbReference>
<evidence type="ECO:0000256" key="1">
    <source>
        <dbReference type="ARBA" id="ARBA00004123"/>
    </source>
</evidence>
<organism evidence="8 9">
    <name type="scientific">Exophiala aquamarina CBS 119918</name>
    <dbReference type="NCBI Taxonomy" id="1182545"/>
    <lineage>
        <taxon>Eukaryota</taxon>
        <taxon>Fungi</taxon>
        <taxon>Dikarya</taxon>
        <taxon>Ascomycota</taxon>
        <taxon>Pezizomycotina</taxon>
        <taxon>Eurotiomycetes</taxon>
        <taxon>Chaetothyriomycetidae</taxon>
        <taxon>Chaetothyriales</taxon>
        <taxon>Herpotrichiellaceae</taxon>
        <taxon>Exophiala</taxon>
    </lineage>
</organism>
<evidence type="ECO:0000313" key="8">
    <source>
        <dbReference type="EMBL" id="KEF62552.1"/>
    </source>
</evidence>
<evidence type="ECO:0000313" key="9">
    <source>
        <dbReference type="Proteomes" id="UP000027920"/>
    </source>
</evidence>